<dbReference type="STRING" id="1590841.A0A2R6P676"/>
<dbReference type="OrthoDB" id="1938526at2759"/>
<keyword evidence="5" id="KW-1185">Reference proteome</keyword>
<dbReference type="PANTHER" id="PTHR46872:SF10">
    <property type="entry name" value="MYB-LIKE DOMAIN-CONTAINING PROTEIN"/>
    <property type="match status" value="1"/>
</dbReference>
<comment type="caution">
    <text evidence="4">The sequence shown here is derived from an EMBL/GenBank/DDBJ whole genome shotgun (WGS) entry which is preliminary data.</text>
</comment>
<organism evidence="4 5">
    <name type="scientific">Actinidia chinensis var. chinensis</name>
    <name type="common">Chinese soft-hair kiwi</name>
    <dbReference type="NCBI Taxonomy" id="1590841"/>
    <lineage>
        <taxon>Eukaryota</taxon>
        <taxon>Viridiplantae</taxon>
        <taxon>Streptophyta</taxon>
        <taxon>Embryophyta</taxon>
        <taxon>Tracheophyta</taxon>
        <taxon>Spermatophyta</taxon>
        <taxon>Magnoliopsida</taxon>
        <taxon>eudicotyledons</taxon>
        <taxon>Gunneridae</taxon>
        <taxon>Pentapetalae</taxon>
        <taxon>asterids</taxon>
        <taxon>Ericales</taxon>
        <taxon>Actinidiaceae</taxon>
        <taxon>Actinidia</taxon>
    </lineage>
</organism>
<evidence type="ECO:0000256" key="1">
    <source>
        <dbReference type="ARBA" id="ARBA00023242"/>
    </source>
</evidence>
<reference evidence="4 5" key="1">
    <citation type="submission" date="2017-07" db="EMBL/GenBank/DDBJ databases">
        <title>An improved, manually edited Actinidia chinensis var. chinensis (kiwifruit) genome highlights the challenges associated with draft genomes and gene prediction in plants.</title>
        <authorList>
            <person name="Pilkington S."/>
            <person name="Crowhurst R."/>
            <person name="Hilario E."/>
            <person name="Nardozza S."/>
            <person name="Fraser L."/>
            <person name="Peng Y."/>
            <person name="Gunaseelan K."/>
            <person name="Simpson R."/>
            <person name="Tahir J."/>
            <person name="Deroles S."/>
            <person name="Templeton K."/>
            <person name="Luo Z."/>
            <person name="Davy M."/>
            <person name="Cheng C."/>
            <person name="Mcneilage M."/>
            <person name="Scaglione D."/>
            <person name="Liu Y."/>
            <person name="Zhang Q."/>
            <person name="Datson P."/>
            <person name="De Silva N."/>
            <person name="Gardiner S."/>
            <person name="Bassett H."/>
            <person name="Chagne D."/>
            <person name="Mccallum J."/>
            <person name="Dzierzon H."/>
            <person name="Deng C."/>
            <person name="Wang Y.-Y."/>
            <person name="Barron N."/>
            <person name="Manako K."/>
            <person name="Bowen J."/>
            <person name="Foster T."/>
            <person name="Erridge Z."/>
            <person name="Tiffin H."/>
            <person name="Waite C."/>
            <person name="Davies K."/>
            <person name="Grierson E."/>
            <person name="Laing W."/>
            <person name="Kirk R."/>
            <person name="Chen X."/>
            <person name="Wood M."/>
            <person name="Montefiori M."/>
            <person name="Brummell D."/>
            <person name="Schwinn K."/>
            <person name="Catanach A."/>
            <person name="Fullerton C."/>
            <person name="Li D."/>
            <person name="Meiyalaghan S."/>
            <person name="Nieuwenhuizen N."/>
            <person name="Read N."/>
            <person name="Prakash R."/>
            <person name="Hunter D."/>
            <person name="Zhang H."/>
            <person name="Mckenzie M."/>
            <person name="Knabel M."/>
            <person name="Harris A."/>
            <person name="Allan A."/>
            <person name="Chen A."/>
            <person name="Janssen B."/>
            <person name="Plunkett B."/>
            <person name="Dwamena C."/>
            <person name="Voogd C."/>
            <person name="Leif D."/>
            <person name="Lafferty D."/>
            <person name="Souleyre E."/>
            <person name="Varkonyi-Gasic E."/>
            <person name="Gambi F."/>
            <person name="Hanley J."/>
            <person name="Yao J.-L."/>
            <person name="Cheung J."/>
            <person name="David K."/>
            <person name="Warren B."/>
            <person name="Marsh K."/>
            <person name="Snowden K."/>
            <person name="Lin-Wang K."/>
            <person name="Brian L."/>
            <person name="Martinez-Sanchez M."/>
            <person name="Wang M."/>
            <person name="Ileperuma N."/>
            <person name="Macnee N."/>
            <person name="Campin R."/>
            <person name="Mcatee P."/>
            <person name="Drummond R."/>
            <person name="Espley R."/>
            <person name="Ireland H."/>
            <person name="Wu R."/>
            <person name="Atkinson R."/>
            <person name="Karunairetnam S."/>
            <person name="Bulley S."/>
            <person name="Chunkath S."/>
            <person name="Hanley Z."/>
            <person name="Storey R."/>
            <person name="Thrimawithana A."/>
            <person name="Thomson S."/>
            <person name="David C."/>
            <person name="Testolin R."/>
        </authorList>
    </citation>
    <scope>NUCLEOTIDE SEQUENCE [LARGE SCALE GENOMIC DNA]</scope>
    <source>
        <strain evidence="5">cv. Red5</strain>
        <tissue evidence="4">Young leaf</tissue>
    </source>
</reference>
<feature type="domain" description="ELM2" evidence="3">
    <location>
        <begin position="31"/>
        <end position="80"/>
    </location>
</feature>
<dbReference type="AlphaFoldDB" id="A0A2R6P676"/>
<proteinExistence type="predicted"/>
<name>A0A2R6P676_ACTCC</name>
<feature type="region of interest" description="Disordered" evidence="2">
    <location>
        <begin position="201"/>
        <end position="222"/>
    </location>
</feature>
<gene>
    <name evidence="4" type="ORF">CEY00_Acc31788</name>
</gene>
<evidence type="ECO:0000259" key="3">
    <source>
        <dbReference type="PROSITE" id="PS51156"/>
    </source>
</evidence>
<evidence type="ECO:0000313" key="4">
    <source>
        <dbReference type="EMBL" id="PSR86150.1"/>
    </source>
</evidence>
<dbReference type="SMART" id="SM01189">
    <property type="entry name" value="ELM2"/>
    <property type="match status" value="1"/>
</dbReference>
<evidence type="ECO:0000313" key="5">
    <source>
        <dbReference type="Proteomes" id="UP000241394"/>
    </source>
</evidence>
<dbReference type="PROSITE" id="PS51156">
    <property type="entry name" value="ELM2"/>
    <property type="match status" value="1"/>
</dbReference>
<dbReference type="Gramene" id="PSR86150">
    <property type="protein sequence ID" value="PSR86150"/>
    <property type="gene ID" value="CEY00_Acc31788"/>
</dbReference>
<protein>
    <submittedName>
        <fullName evidence="4">AT-rich interactive domain-containing protein</fullName>
    </submittedName>
</protein>
<dbReference type="Proteomes" id="UP000241394">
    <property type="component" value="Chromosome LG28"/>
</dbReference>
<dbReference type="OMA" id="VECVKSH"/>
<dbReference type="PANTHER" id="PTHR46872">
    <property type="entry name" value="DNA BINDING PROTEIN"/>
    <property type="match status" value="1"/>
</dbReference>
<evidence type="ECO:0000256" key="2">
    <source>
        <dbReference type="SAM" id="MobiDB-lite"/>
    </source>
</evidence>
<dbReference type="InParanoid" id="A0A2R6P676"/>
<keyword evidence="1" id="KW-0539">Nucleus</keyword>
<reference evidence="5" key="2">
    <citation type="journal article" date="2018" name="BMC Genomics">
        <title>A manually annotated Actinidia chinensis var. chinensis (kiwifruit) genome highlights the challenges associated with draft genomes and gene prediction in plants.</title>
        <authorList>
            <person name="Pilkington S.M."/>
            <person name="Crowhurst R."/>
            <person name="Hilario E."/>
            <person name="Nardozza S."/>
            <person name="Fraser L."/>
            <person name="Peng Y."/>
            <person name="Gunaseelan K."/>
            <person name="Simpson R."/>
            <person name="Tahir J."/>
            <person name="Deroles S.C."/>
            <person name="Templeton K."/>
            <person name="Luo Z."/>
            <person name="Davy M."/>
            <person name="Cheng C."/>
            <person name="McNeilage M."/>
            <person name="Scaglione D."/>
            <person name="Liu Y."/>
            <person name="Zhang Q."/>
            <person name="Datson P."/>
            <person name="De Silva N."/>
            <person name="Gardiner S.E."/>
            <person name="Bassett H."/>
            <person name="Chagne D."/>
            <person name="McCallum J."/>
            <person name="Dzierzon H."/>
            <person name="Deng C."/>
            <person name="Wang Y.Y."/>
            <person name="Barron L."/>
            <person name="Manako K."/>
            <person name="Bowen J."/>
            <person name="Foster T.M."/>
            <person name="Erridge Z.A."/>
            <person name="Tiffin H."/>
            <person name="Waite C.N."/>
            <person name="Davies K.M."/>
            <person name="Grierson E.P."/>
            <person name="Laing W.A."/>
            <person name="Kirk R."/>
            <person name="Chen X."/>
            <person name="Wood M."/>
            <person name="Montefiori M."/>
            <person name="Brummell D.A."/>
            <person name="Schwinn K.E."/>
            <person name="Catanach A."/>
            <person name="Fullerton C."/>
            <person name="Li D."/>
            <person name="Meiyalaghan S."/>
            <person name="Nieuwenhuizen N."/>
            <person name="Read N."/>
            <person name="Prakash R."/>
            <person name="Hunter D."/>
            <person name="Zhang H."/>
            <person name="McKenzie M."/>
            <person name="Knabel M."/>
            <person name="Harris A."/>
            <person name="Allan A.C."/>
            <person name="Gleave A."/>
            <person name="Chen A."/>
            <person name="Janssen B.J."/>
            <person name="Plunkett B."/>
            <person name="Ampomah-Dwamena C."/>
            <person name="Voogd C."/>
            <person name="Leif D."/>
            <person name="Lafferty D."/>
            <person name="Souleyre E.J.F."/>
            <person name="Varkonyi-Gasic E."/>
            <person name="Gambi F."/>
            <person name="Hanley J."/>
            <person name="Yao J.L."/>
            <person name="Cheung J."/>
            <person name="David K.M."/>
            <person name="Warren B."/>
            <person name="Marsh K."/>
            <person name="Snowden K.C."/>
            <person name="Lin-Wang K."/>
            <person name="Brian L."/>
            <person name="Martinez-Sanchez M."/>
            <person name="Wang M."/>
            <person name="Ileperuma N."/>
            <person name="Macnee N."/>
            <person name="Campin R."/>
            <person name="McAtee P."/>
            <person name="Drummond R.S.M."/>
            <person name="Espley R.V."/>
            <person name="Ireland H.S."/>
            <person name="Wu R."/>
            <person name="Atkinson R.G."/>
            <person name="Karunairetnam S."/>
            <person name="Bulley S."/>
            <person name="Chunkath S."/>
            <person name="Hanley Z."/>
            <person name="Storey R."/>
            <person name="Thrimawithana A.H."/>
            <person name="Thomson S."/>
            <person name="David C."/>
            <person name="Testolin R."/>
            <person name="Huang H."/>
            <person name="Hellens R.P."/>
            <person name="Schaffer R.J."/>
        </authorList>
    </citation>
    <scope>NUCLEOTIDE SEQUENCE [LARGE SCALE GENOMIC DNA]</scope>
    <source>
        <strain evidence="5">cv. Red5</strain>
    </source>
</reference>
<accession>A0A2R6P676</accession>
<sequence length="234" mass="27189">MKQPKQPKPRKLQKLIPVNWLEFITDYNLKLAIPVGPRFQVDVPDWTGRPHEGYDESNNSKWLGTQVWPIKDASSDTKVDLIGKGRSNFCTCPSPRSIECVKHHVNDKKVQLQFDLGPAFWKWRFNEMGQEVSKLWNLEEQKQFDCIVKMNPTSEGKSFLKPALECFRARHSETIVSYYFNVYVPRRMSIKTRAGIKIVDTDDDEDGKDSKSSQKRCRSGSGKFVRTRYLTGRR</sequence>
<dbReference type="EMBL" id="NKQK01000028">
    <property type="protein sequence ID" value="PSR86150.1"/>
    <property type="molecule type" value="Genomic_DNA"/>
</dbReference>
<dbReference type="InterPro" id="IPR000949">
    <property type="entry name" value="ELM2_dom"/>
</dbReference>